<dbReference type="EMBL" id="JZWS01000027">
    <property type="protein sequence ID" value="KJR79032.1"/>
    <property type="molecule type" value="Genomic_DNA"/>
</dbReference>
<reference evidence="5" key="1">
    <citation type="submission" date="2015-03" db="EMBL/GenBank/DDBJ databases">
        <title>Metagenome Sequencing of an Archaeal-Dominated Microbial Community from a Hot Spring at the Los Azufres Geothermal Field, Mexico.</title>
        <authorList>
            <person name="Servin-Garciduenas L.E."/>
            <person name="Martinez-Romero E."/>
        </authorList>
    </citation>
    <scope>NUCLEOTIDE SEQUENCE [LARGE SCALE GENOMIC DNA]</scope>
    <source>
        <strain evidence="5">AZ1-454</strain>
    </source>
</reference>
<evidence type="ECO:0000256" key="1">
    <source>
        <dbReference type="ARBA" id="ARBA00022737"/>
    </source>
</evidence>
<dbReference type="SUPFAM" id="SSF69754">
    <property type="entry name" value="Ribosome binding protein Y (YfiA homologue)"/>
    <property type="match status" value="1"/>
</dbReference>
<dbReference type="Gene3D" id="3.30.160.100">
    <property type="entry name" value="Ribosome hibernation promotion factor-like"/>
    <property type="match status" value="1"/>
</dbReference>
<dbReference type="InterPro" id="IPR000644">
    <property type="entry name" value="CBS_dom"/>
</dbReference>
<keyword evidence="1" id="KW-0677">Repeat</keyword>
<evidence type="ECO:0000313" key="5">
    <source>
        <dbReference type="EMBL" id="KJR79032.1"/>
    </source>
</evidence>
<evidence type="ECO:0000259" key="4">
    <source>
        <dbReference type="PROSITE" id="PS51371"/>
    </source>
</evidence>
<dbReference type="PANTHER" id="PTHR13780">
    <property type="entry name" value="AMP-ACTIVATED PROTEIN KINASE, GAMMA REGULATORY SUBUNIT"/>
    <property type="match status" value="1"/>
</dbReference>
<evidence type="ECO:0000256" key="3">
    <source>
        <dbReference type="SAM" id="Coils"/>
    </source>
</evidence>
<dbReference type="InterPro" id="IPR050511">
    <property type="entry name" value="AMPK_gamma/SDS23_families"/>
</dbReference>
<accession>A0A0F2LNC6</accession>
<proteinExistence type="predicted"/>
<sequence>MLKLGELADEPKVVAHVNTRLGEILSKMKEENQWVVPVLKEKKVVAMLTDKNLIRRAVSLETRVFTIASPTVTLNENDDFGKVVAKFYTSKARAIPLVNSSRELVGLVTRENVLNYLLESGEIPNAKAREYMSSPPIMLSSSDSVAKARWEIVRNHVSRIPVVNEKNLEGIVTTRDIVNALYSVSGRKRESIMAEEERIMAMPLKDIMVYPVITVNGADSLSKVAEKIVKNKISGMPVMEGDYVAGVISGIDVIKSLESKYQLSLPLQAKLTTGLRNAEIKSMIDGVLERYLSKLEKLTEIINFRVSFKEEAVSQDKTLYKVTVNATTKIGNFVANETDWDPVVAVKKAVEKVEERLIRKLKRIEEKKVDKREEI</sequence>
<name>A0A0F2LNC6_9CREN</name>
<keyword evidence="2" id="KW-0129">CBS domain</keyword>
<feature type="domain" description="CBS" evidence="4">
    <location>
        <begin position="208"/>
        <end position="265"/>
    </location>
</feature>
<dbReference type="SMART" id="SM00116">
    <property type="entry name" value="CBS"/>
    <property type="match status" value="4"/>
</dbReference>
<dbReference type="GO" id="GO:0016301">
    <property type="term" value="F:kinase activity"/>
    <property type="evidence" value="ECO:0007669"/>
    <property type="project" value="UniProtKB-KW"/>
</dbReference>
<dbReference type="SUPFAM" id="SSF54631">
    <property type="entry name" value="CBS-domain pair"/>
    <property type="match status" value="2"/>
</dbReference>
<dbReference type="InterPro" id="IPR036567">
    <property type="entry name" value="RHF-like"/>
</dbReference>
<feature type="domain" description="CBS" evidence="4">
    <location>
        <begin position="67"/>
        <end position="123"/>
    </location>
</feature>
<dbReference type="PANTHER" id="PTHR13780:SF125">
    <property type="entry name" value="MEIOTICALLY UP-REGULATED GENE 70 PROTEIN"/>
    <property type="match status" value="1"/>
</dbReference>
<evidence type="ECO:0000256" key="2">
    <source>
        <dbReference type="PROSITE-ProRule" id="PRU00703"/>
    </source>
</evidence>
<dbReference type="Gene3D" id="3.10.580.10">
    <property type="entry name" value="CBS-domain"/>
    <property type="match status" value="2"/>
</dbReference>
<feature type="coiled-coil region" evidence="3">
    <location>
        <begin position="347"/>
        <end position="374"/>
    </location>
</feature>
<dbReference type="AlphaFoldDB" id="A0A0F2LNC6"/>
<dbReference type="InterPro" id="IPR014651">
    <property type="entry name" value="UCP036983_2CBS_MJ1404"/>
</dbReference>
<dbReference type="PROSITE" id="PS51371">
    <property type="entry name" value="CBS"/>
    <property type="match status" value="4"/>
</dbReference>
<gene>
    <name evidence="5" type="ORF">TQ35_04185</name>
</gene>
<protein>
    <submittedName>
        <fullName evidence="5">Histidine kinase</fullName>
    </submittedName>
</protein>
<dbReference type="InterPro" id="IPR046342">
    <property type="entry name" value="CBS_dom_sf"/>
</dbReference>
<dbReference type="InterPro" id="IPR003489">
    <property type="entry name" value="RHF/RaiA"/>
</dbReference>
<dbReference type="Pfam" id="PF00571">
    <property type="entry name" value="CBS"/>
    <property type="match status" value="4"/>
</dbReference>
<organism evidence="5">
    <name type="scientific">Candidatus Aramenus sulfurataquae</name>
    <dbReference type="NCBI Taxonomy" id="1326980"/>
    <lineage>
        <taxon>Archaea</taxon>
        <taxon>Thermoproteota</taxon>
        <taxon>Thermoprotei</taxon>
        <taxon>Sulfolobales</taxon>
        <taxon>Sulfolobaceae</taxon>
        <taxon>Candidatus Aramenus</taxon>
    </lineage>
</organism>
<comment type="caution">
    <text evidence="5">The sequence shown here is derived from an EMBL/GenBank/DDBJ whole genome shotgun (WGS) entry which is preliminary data.</text>
</comment>
<keyword evidence="5" id="KW-0418">Kinase</keyword>
<dbReference type="PIRSF" id="PIRSF036983">
    <property type="entry name" value="UCP_2CBS_MJ1404"/>
    <property type="match status" value="1"/>
</dbReference>
<dbReference type="PATRIC" id="fig|1326980.8.peg.1162"/>
<dbReference type="CDD" id="cd02205">
    <property type="entry name" value="CBS_pair_SF"/>
    <property type="match status" value="2"/>
</dbReference>
<keyword evidence="3" id="KW-0175">Coiled coil</keyword>
<keyword evidence="5" id="KW-0808">Transferase</keyword>
<feature type="domain" description="CBS" evidence="4">
    <location>
        <begin position="8"/>
        <end position="64"/>
    </location>
</feature>
<feature type="domain" description="CBS" evidence="4">
    <location>
        <begin position="132"/>
        <end position="189"/>
    </location>
</feature>
<dbReference type="Pfam" id="PF02482">
    <property type="entry name" value="Ribosomal_S30AE"/>
    <property type="match status" value="1"/>
</dbReference>